<dbReference type="InterPro" id="IPR007444">
    <property type="entry name" value="Glucan_biosyn_MdoG_C"/>
</dbReference>
<dbReference type="Pfam" id="PF04349">
    <property type="entry name" value="MdoG"/>
    <property type="match status" value="1"/>
</dbReference>
<accession>A0A3A1WPT1</accession>
<dbReference type="InterPro" id="IPR006311">
    <property type="entry name" value="TAT_signal"/>
</dbReference>
<evidence type="ECO:0000313" key="8">
    <source>
        <dbReference type="EMBL" id="RIY02753.1"/>
    </source>
</evidence>
<dbReference type="PROSITE" id="PS51318">
    <property type="entry name" value="TAT"/>
    <property type="match status" value="1"/>
</dbReference>
<dbReference type="SUPFAM" id="SSF74650">
    <property type="entry name" value="Galactose mutarotase-like"/>
    <property type="match status" value="1"/>
</dbReference>
<dbReference type="InterPro" id="IPR014756">
    <property type="entry name" value="Ig_E-set"/>
</dbReference>
<dbReference type="OrthoDB" id="9777817at2"/>
<feature type="domain" description="Glucan biosynthesis periplasmic MdoG C-terminal" evidence="7">
    <location>
        <begin position="42"/>
        <end position="513"/>
    </location>
</feature>
<gene>
    <name evidence="8" type="ORF">D3218_05225</name>
</gene>
<dbReference type="GO" id="GO:0030246">
    <property type="term" value="F:carbohydrate binding"/>
    <property type="evidence" value="ECO:0007669"/>
    <property type="project" value="InterPro"/>
</dbReference>
<dbReference type="Gene3D" id="2.60.40.10">
    <property type="entry name" value="Immunoglobulins"/>
    <property type="match status" value="1"/>
</dbReference>
<evidence type="ECO:0000259" key="7">
    <source>
        <dbReference type="Pfam" id="PF04349"/>
    </source>
</evidence>
<dbReference type="GO" id="GO:0051274">
    <property type="term" value="P:beta-glucan biosynthetic process"/>
    <property type="evidence" value="ECO:0007669"/>
    <property type="project" value="TreeGrafter"/>
</dbReference>
<proteinExistence type="inferred from homology"/>
<evidence type="ECO:0000256" key="5">
    <source>
        <dbReference type="ARBA" id="ARBA00022764"/>
    </source>
</evidence>
<reference evidence="9" key="1">
    <citation type="submission" date="2018-09" db="EMBL/GenBank/DDBJ databases">
        <authorList>
            <person name="Tuo L."/>
        </authorList>
    </citation>
    <scope>NUCLEOTIDE SEQUENCE [LARGE SCALE GENOMIC DNA]</scope>
    <source>
        <strain evidence="9">M2BS4Y-1</strain>
    </source>
</reference>
<evidence type="ECO:0000256" key="4">
    <source>
        <dbReference type="ARBA" id="ARBA00022729"/>
    </source>
</evidence>
<evidence type="ECO:0000256" key="1">
    <source>
        <dbReference type="ARBA" id="ARBA00004418"/>
    </source>
</evidence>
<dbReference type="GO" id="GO:0003824">
    <property type="term" value="F:catalytic activity"/>
    <property type="evidence" value="ECO:0007669"/>
    <property type="project" value="InterPro"/>
</dbReference>
<dbReference type="SUPFAM" id="SSF81296">
    <property type="entry name" value="E set domains"/>
    <property type="match status" value="1"/>
</dbReference>
<dbReference type="Proteomes" id="UP000265750">
    <property type="component" value="Unassembled WGS sequence"/>
</dbReference>
<dbReference type="PIRSF" id="PIRSF006281">
    <property type="entry name" value="MdoG"/>
    <property type="match status" value="1"/>
</dbReference>
<protein>
    <submittedName>
        <fullName evidence="8">Glucan biosynthesis protein D</fullName>
    </submittedName>
</protein>
<comment type="caution">
    <text evidence="8">The sequence shown here is derived from an EMBL/GenBank/DDBJ whole genome shotgun (WGS) entry which is preliminary data.</text>
</comment>
<comment type="subcellular location">
    <subcellularLocation>
        <location evidence="1">Periplasm</location>
    </subcellularLocation>
</comment>
<keyword evidence="5" id="KW-0574">Periplasm</keyword>
<evidence type="ECO:0000256" key="3">
    <source>
        <dbReference type="ARBA" id="ARBA00009284"/>
    </source>
</evidence>
<dbReference type="EMBL" id="QYRN01000002">
    <property type="protein sequence ID" value="RIY02753.1"/>
    <property type="molecule type" value="Genomic_DNA"/>
</dbReference>
<evidence type="ECO:0000256" key="6">
    <source>
        <dbReference type="SAM" id="SignalP"/>
    </source>
</evidence>
<dbReference type="PANTHER" id="PTHR30504">
    <property type="entry name" value="GLUCANS BIOSYNTHESIS PROTEIN"/>
    <property type="match status" value="1"/>
</dbReference>
<comment type="similarity">
    <text evidence="3">Belongs to the OpgD/OpgG family.</text>
</comment>
<dbReference type="AlphaFoldDB" id="A0A3A1WPT1"/>
<dbReference type="GO" id="GO:0030288">
    <property type="term" value="C:outer membrane-bounded periplasmic space"/>
    <property type="evidence" value="ECO:0007669"/>
    <property type="project" value="TreeGrafter"/>
</dbReference>
<sequence length="520" mass="57864">MTIDLNRREWMMGLAALGLASATRGALAADGDLLRFGAPEPFSFDRLVERARALAAAPYVPEVPRSDDVLERIDFDQHWRIQYRKDQTLQLNDGKAPIRFFHLGRYFKLPVGIHVVENGEARTLRYDPNLFTIPSDSPAKELPADIGFAGFRVLEPDSDADWLAFLGAAYFRTSGEDNQFGMSARALAIDVAMPTPEEFPRFTDFFLEPSADGRLVISCLLNSPRVAGVLRMDVQKGGPIVMDIQSRYFARADIARFGIAALTSMYWYSETDKQRRIDWRPEVHDSDGLAMWTGSGERIWRPLNNPPRVMTSSFTDGTPHGFGLLQRDRDFANYEDDGVFYEKRACVWVEPKGDWGAGVVQLVEIPTDDEIHDNIAAYWLSAKPVRAGDAIALDYKLHWSNREPYPGDVGKVVATRLGRGGIAGQPRPPGVTKIVVDFDGGLVAALDREAKGVEALATASRGTLGKVDCYSVKVGTAWRVTFDLTAEGNDPVELRLYMRQGDKVLTETWAYQFLPTSMGA</sequence>
<dbReference type="PANTHER" id="PTHR30504:SF3">
    <property type="entry name" value="GLUCANS BIOSYNTHESIS PROTEIN D"/>
    <property type="match status" value="1"/>
</dbReference>
<organism evidence="8 9">
    <name type="scientific">Aureimonas flava</name>
    <dbReference type="NCBI Taxonomy" id="2320271"/>
    <lineage>
        <taxon>Bacteria</taxon>
        <taxon>Pseudomonadati</taxon>
        <taxon>Pseudomonadota</taxon>
        <taxon>Alphaproteobacteria</taxon>
        <taxon>Hyphomicrobiales</taxon>
        <taxon>Aurantimonadaceae</taxon>
        <taxon>Aureimonas</taxon>
    </lineage>
</organism>
<keyword evidence="9" id="KW-1185">Reference proteome</keyword>
<dbReference type="Gene3D" id="2.70.98.10">
    <property type="match status" value="1"/>
</dbReference>
<feature type="signal peptide" evidence="6">
    <location>
        <begin position="1"/>
        <end position="28"/>
    </location>
</feature>
<dbReference type="UniPathway" id="UPA00637"/>
<keyword evidence="4 6" id="KW-0732">Signal</keyword>
<dbReference type="InterPro" id="IPR014718">
    <property type="entry name" value="GH-type_carb-bd"/>
</dbReference>
<evidence type="ECO:0000256" key="2">
    <source>
        <dbReference type="ARBA" id="ARBA00005001"/>
    </source>
</evidence>
<feature type="chain" id="PRO_5017474802" evidence="6">
    <location>
        <begin position="29"/>
        <end position="520"/>
    </location>
</feature>
<dbReference type="RefSeq" id="WP_119538830.1">
    <property type="nucleotide sequence ID" value="NZ_QYRN01000002.1"/>
</dbReference>
<name>A0A3A1WPT1_9HYPH</name>
<evidence type="ECO:0000313" key="9">
    <source>
        <dbReference type="Proteomes" id="UP000265750"/>
    </source>
</evidence>
<dbReference type="InterPro" id="IPR011013">
    <property type="entry name" value="Gal_mutarotase_sf_dom"/>
</dbReference>
<dbReference type="InterPro" id="IPR013783">
    <property type="entry name" value="Ig-like_fold"/>
</dbReference>
<comment type="pathway">
    <text evidence="2">Glycan metabolism; osmoregulated periplasmic glucan (OPG) biosynthesis.</text>
</comment>
<dbReference type="InterPro" id="IPR014438">
    <property type="entry name" value="Glucan_biosyn_MdoG/MdoD"/>
</dbReference>